<dbReference type="InterPro" id="IPR019619">
    <property type="entry name" value="DUF2490"/>
</dbReference>
<accession>A0A9X1VKG1</accession>
<keyword evidence="2" id="KW-1185">Reference proteome</keyword>
<evidence type="ECO:0000313" key="1">
    <source>
        <dbReference type="EMBL" id="MCI1189797.1"/>
    </source>
</evidence>
<evidence type="ECO:0000313" key="2">
    <source>
        <dbReference type="Proteomes" id="UP001139193"/>
    </source>
</evidence>
<reference evidence="1" key="1">
    <citation type="submission" date="2022-03" db="EMBL/GenBank/DDBJ databases">
        <title>Bacterial whole genome sequence for Hymenobacter sp. DH14.</title>
        <authorList>
            <person name="Le V."/>
        </authorList>
    </citation>
    <scope>NUCLEOTIDE SEQUENCE</scope>
    <source>
        <strain evidence="1">DH14</strain>
    </source>
</reference>
<protein>
    <submittedName>
        <fullName evidence="1">DUF2490 domain-containing protein</fullName>
    </submittedName>
</protein>
<dbReference type="EMBL" id="JALBGC010000006">
    <property type="protein sequence ID" value="MCI1189797.1"/>
    <property type="molecule type" value="Genomic_DNA"/>
</dbReference>
<dbReference type="AlphaFoldDB" id="A0A9X1VKG1"/>
<organism evidence="1 2">
    <name type="scientific">Hymenobacter cyanobacteriorum</name>
    <dbReference type="NCBI Taxonomy" id="2926463"/>
    <lineage>
        <taxon>Bacteria</taxon>
        <taxon>Pseudomonadati</taxon>
        <taxon>Bacteroidota</taxon>
        <taxon>Cytophagia</taxon>
        <taxon>Cytophagales</taxon>
        <taxon>Hymenobacteraceae</taxon>
        <taxon>Hymenobacter</taxon>
    </lineage>
</organism>
<gene>
    <name evidence="1" type="ORF">MON38_20435</name>
</gene>
<dbReference type="Pfam" id="PF10677">
    <property type="entry name" value="DUF2490"/>
    <property type="match status" value="1"/>
</dbReference>
<dbReference type="RefSeq" id="WP_241938009.1">
    <property type="nucleotide sequence ID" value="NZ_JALBGC010000006.1"/>
</dbReference>
<sequence length="260" mass="29711">MKQLLLLLGGCALATPGFGQGSPLVDHNPLTWVGYMGDQQVTSKWAVHTELQWRRVDWGRTAQQLEGFLGAERVLTPRLKAAGGIAYAQTHRYGAYPTVADRPAPERRTYEELTLKTPWQRLVLTHRLRLEQRWLGARADNGQGRVQEWKFQQRVRYQLAGLFPLGGPVLANHGWYLNAYDELFVSFGRNASEDEFSENRLAGGLGYQLNLLARVELNYLQQFSRHARPDPASGREVVEVNQGIQLMLFYSLDFTRRRDQ</sequence>
<name>A0A9X1VKG1_9BACT</name>
<dbReference type="Proteomes" id="UP001139193">
    <property type="component" value="Unassembled WGS sequence"/>
</dbReference>
<comment type="caution">
    <text evidence="1">The sequence shown here is derived from an EMBL/GenBank/DDBJ whole genome shotgun (WGS) entry which is preliminary data.</text>
</comment>
<proteinExistence type="predicted"/>